<feature type="chain" id="PRO_5012205692" description="Rhamnogalacturonase A/B/Epimerase-like pectate lyase domain-containing protein" evidence="1">
    <location>
        <begin position="19"/>
        <end position="800"/>
    </location>
</feature>
<dbReference type="InterPro" id="IPR024535">
    <property type="entry name" value="RHGA/B-epi-like_pectate_lyase"/>
</dbReference>
<feature type="domain" description="Rhamnogalacturonase A/B/Epimerase-like pectate lyase" evidence="2">
    <location>
        <begin position="82"/>
        <end position="304"/>
    </location>
</feature>
<name>A0A1L9SPT3_9EURO</name>
<gene>
    <name evidence="3" type="ORF">ASPZODRAFT_13848</name>
</gene>
<dbReference type="InterPro" id="IPR012334">
    <property type="entry name" value="Pectin_lyas_fold"/>
</dbReference>
<keyword evidence="1" id="KW-0732">Signal</keyword>
<sequence>MRCSLVSVFSVLITVANAGLVHVPVVNEVLDSASPSSTSVAAQSHSVNGAEATSTSSSYWLADITHQGIAAFNTDPSTYVVFRNVMDYGATGDGVTDDTAAINAAISDGGRYGPSSGESSTTTPAIVYFPAGTYLISSSIIDYYFTQLIGDPNSLPIIKASAAFPATYMIDGDQYQDDGDEGWTATNVFFRQIRNMILDMTDVPATTGAVGIHWPTGQATSIQNVEILMSSESGTQHEGLFIENGSGGFVVDVTTSGGLYGIYVGNQQFTMRNLKISDAVTGISQIWDWGWTYIGLTISNCTTAVAVNTGGSDDQAVGSVTIIDSVIEDCPVFIDTAWQSSSHSNGSLILENIYLDNVPVAVQDNGDTILAGSSGETTIDGWGQGHKYIPDGPTNFQGTIAAPTRPTALLASGTSDYYTKTKPQYAASPVSSFLSVRDAGAKGDGTTDDTAAIQAALESAVSSSQIVFFDQGTYKVTTTIDVPAGSRMVGESYPVIMASGDTFADIDTPIPVVRIGTAGDSGSIEWSDMIVSTQGSTPGAVLIEWNLAATEGSGMWDVHARIGGFDGSDLQVAECPTTASVSATCEAAHMSMHITSDASNVYLENTWFWTADHDLDNADSTQISIYTGRGLLVEGENIWLYGTAVEHHSLYQYQFSGAKNVVAGFIQTETPYYQPDPDAASSPYPTNTTLNDPDYSTICSSTSGNCDALGLRILDSDTVFIYGAGLYSFFDSYSTTCSDDPGPEDCQSNIFSVEGTTSDLWVYTLSTVGTTNMVTVNGSALAPYRDNIATYADTIAYFTL</sequence>
<accession>A0A1L9SPT3</accession>
<evidence type="ECO:0000256" key="1">
    <source>
        <dbReference type="SAM" id="SignalP"/>
    </source>
</evidence>
<dbReference type="PANTHER" id="PTHR33928">
    <property type="entry name" value="POLYGALACTURONASE QRT3"/>
    <property type="match status" value="1"/>
</dbReference>
<dbReference type="AlphaFoldDB" id="A0A1L9SPT3"/>
<proteinExistence type="predicted"/>
<dbReference type="RefSeq" id="XP_022583621.1">
    <property type="nucleotide sequence ID" value="XM_022724464.1"/>
</dbReference>
<feature type="domain" description="Rhamnogalacturonase A/B/Epimerase-like pectate lyase" evidence="2">
    <location>
        <begin position="433"/>
        <end position="500"/>
    </location>
</feature>
<dbReference type="InterPro" id="IPR039279">
    <property type="entry name" value="QRT3-like"/>
</dbReference>
<evidence type="ECO:0000313" key="3">
    <source>
        <dbReference type="EMBL" id="OJJ49111.1"/>
    </source>
</evidence>
<organism evidence="3 4">
    <name type="scientific">Penicilliopsis zonata CBS 506.65</name>
    <dbReference type="NCBI Taxonomy" id="1073090"/>
    <lineage>
        <taxon>Eukaryota</taxon>
        <taxon>Fungi</taxon>
        <taxon>Dikarya</taxon>
        <taxon>Ascomycota</taxon>
        <taxon>Pezizomycotina</taxon>
        <taxon>Eurotiomycetes</taxon>
        <taxon>Eurotiomycetidae</taxon>
        <taxon>Eurotiales</taxon>
        <taxon>Aspergillaceae</taxon>
        <taxon>Penicilliopsis</taxon>
    </lineage>
</organism>
<dbReference type="FunFam" id="2.160.20.10:FF:000023">
    <property type="entry name" value="Exo-beta-1,3-glucanase Exg0"/>
    <property type="match status" value="1"/>
</dbReference>
<evidence type="ECO:0000259" key="2">
    <source>
        <dbReference type="Pfam" id="PF12708"/>
    </source>
</evidence>
<dbReference type="FunFam" id="2.160.20.10:FF:000026">
    <property type="entry name" value="Exo-beta-1,3-glucanase Exg0"/>
    <property type="match status" value="1"/>
</dbReference>
<dbReference type="VEuPathDB" id="FungiDB:ASPZODRAFT_13848"/>
<dbReference type="GO" id="GO:0004650">
    <property type="term" value="F:polygalacturonase activity"/>
    <property type="evidence" value="ECO:0007669"/>
    <property type="project" value="InterPro"/>
</dbReference>
<dbReference type="Gene3D" id="2.160.20.10">
    <property type="entry name" value="Single-stranded right-handed beta-helix, Pectin lyase-like"/>
    <property type="match status" value="2"/>
</dbReference>
<dbReference type="GeneID" id="34610929"/>
<dbReference type="SUPFAM" id="SSF51126">
    <property type="entry name" value="Pectin lyase-like"/>
    <property type="match status" value="2"/>
</dbReference>
<dbReference type="STRING" id="1073090.A0A1L9SPT3"/>
<dbReference type="Proteomes" id="UP000184188">
    <property type="component" value="Unassembled WGS sequence"/>
</dbReference>
<protein>
    <recommendedName>
        <fullName evidence="2">Rhamnogalacturonase A/B/Epimerase-like pectate lyase domain-containing protein</fullName>
    </recommendedName>
</protein>
<dbReference type="CDD" id="cd23668">
    <property type="entry name" value="GH55_beta13glucanase-like"/>
    <property type="match status" value="1"/>
</dbReference>
<dbReference type="OrthoDB" id="1046782at2759"/>
<feature type="signal peptide" evidence="1">
    <location>
        <begin position="1"/>
        <end position="18"/>
    </location>
</feature>
<dbReference type="PANTHER" id="PTHR33928:SF2">
    <property type="entry name" value="PECTATE LYASE SUPERFAMILY PROTEIN DOMAIN-CONTAINING PROTEIN-RELATED"/>
    <property type="match status" value="1"/>
</dbReference>
<dbReference type="InterPro" id="IPR011050">
    <property type="entry name" value="Pectin_lyase_fold/virulence"/>
</dbReference>
<dbReference type="EMBL" id="KV878338">
    <property type="protein sequence ID" value="OJJ49111.1"/>
    <property type="molecule type" value="Genomic_DNA"/>
</dbReference>
<evidence type="ECO:0000313" key="4">
    <source>
        <dbReference type="Proteomes" id="UP000184188"/>
    </source>
</evidence>
<dbReference type="Pfam" id="PF12708">
    <property type="entry name" value="Pect-lyase_RHGA_epim"/>
    <property type="match status" value="2"/>
</dbReference>
<keyword evidence="4" id="KW-1185">Reference proteome</keyword>
<reference evidence="4" key="1">
    <citation type="journal article" date="2017" name="Genome Biol.">
        <title>Comparative genomics reveals high biological diversity and specific adaptations in the industrially and medically important fungal genus Aspergillus.</title>
        <authorList>
            <person name="de Vries R.P."/>
            <person name="Riley R."/>
            <person name="Wiebenga A."/>
            <person name="Aguilar-Osorio G."/>
            <person name="Amillis S."/>
            <person name="Uchima C.A."/>
            <person name="Anderluh G."/>
            <person name="Asadollahi M."/>
            <person name="Askin M."/>
            <person name="Barry K."/>
            <person name="Battaglia E."/>
            <person name="Bayram O."/>
            <person name="Benocci T."/>
            <person name="Braus-Stromeyer S.A."/>
            <person name="Caldana C."/>
            <person name="Canovas D."/>
            <person name="Cerqueira G.C."/>
            <person name="Chen F."/>
            <person name="Chen W."/>
            <person name="Choi C."/>
            <person name="Clum A."/>
            <person name="Dos Santos R.A."/>
            <person name="Damasio A.R."/>
            <person name="Diallinas G."/>
            <person name="Emri T."/>
            <person name="Fekete E."/>
            <person name="Flipphi M."/>
            <person name="Freyberg S."/>
            <person name="Gallo A."/>
            <person name="Gournas C."/>
            <person name="Habgood R."/>
            <person name="Hainaut M."/>
            <person name="Harispe M.L."/>
            <person name="Henrissat B."/>
            <person name="Hilden K.S."/>
            <person name="Hope R."/>
            <person name="Hossain A."/>
            <person name="Karabika E."/>
            <person name="Karaffa L."/>
            <person name="Karanyi Z."/>
            <person name="Krasevec N."/>
            <person name="Kuo A."/>
            <person name="Kusch H."/>
            <person name="LaButti K."/>
            <person name="Lagendijk E.L."/>
            <person name="Lapidus A."/>
            <person name="Levasseur A."/>
            <person name="Lindquist E."/>
            <person name="Lipzen A."/>
            <person name="Logrieco A.F."/>
            <person name="MacCabe A."/>
            <person name="Maekelae M.R."/>
            <person name="Malavazi I."/>
            <person name="Melin P."/>
            <person name="Meyer V."/>
            <person name="Mielnichuk N."/>
            <person name="Miskei M."/>
            <person name="Molnar A.P."/>
            <person name="Mule G."/>
            <person name="Ngan C.Y."/>
            <person name="Orejas M."/>
            <person name="Orosz E."/>
            <person name="Ouedraogo J.P."/>
            <person name="Overkamp K.M."/>
            <person name="Park H.-S."/>
            <person name="Perrone G."/>
            <person name="Piumi F."/>
            <person name="Punt P.J."/>
            <person name="Ram A.F."/>
            <person name="Ramon A."/>
            <person name="Rauscher S."/>
            <person name="Record E."/>
            <person name="Riano-Pachon D.M."/>
            <person name="Robert V."/>
            <person name="Roehrig J."/>
            <person name="Ruller R."/>
            <person name="Salamov A."/>
            <person name="Salih N.S."/>
            <person name="Samson R.A."/>
            <person name="Sandor E."/>
            <person name="Sanguinetti M."/>
            <person name="Schuetze T."/>
            <person name="Sepcic K."/>
            <person name="Shelest E."/>
            <person name="Sherlock G."/>
            <person name="Sophianopoulou V."/>
            <person name="Squina F.M."/>
            <person name="Sun H."/>
            <person name="Susca A."/>
            <person name="Todd R.B."/>
            <person name="Tsang A."/>
            <person name="Unkles S.E."/>
            <person name="van de Wiele N."/>
            <person name="van Rossen-Uffink D."/>
            <person name="Oliveira J.V."/>
            <person name="Vesth T.C."/>
            <person name="Visser J."/>
            <person name="Yu J.-H."/>
            <person name="Zhou M."/>
            <person name="Andersen M.R."/>
            <person name="Archer D.B."/>
            <person name="Baker S.E."/>
            <person name="Benoit I."/>
            <person name="Brakhage A.A."/>
            <person name="Braus G.H."/>
            <person name="Fischer R."/>
            <person name="Frisvad J.C."/>
            <person name="Goldman G.H."/>
            <person name="Houbraken J."/>
            <person name="Oakley B."/>
            <person name="Pocsi I."/>
            <person name="Scazzocchio C."/>
            <person name="Seiboth B."/>
            <person name="vanKuyk P.A."/>
            <person name="Wortman J."/>
            <person name="Dyer P.S."/>
            <person name="Grigoriev I.V."/>
        </authorList>
    </citation>
    <scope>NUCLEOTIDE SEQUENCE [LARGE SCALE GENOMIC DNA]</scope>
    <source>
        <strain evidence="4">CBS 506.65</strain>
    </source>
</reference>